<keyword evidence="4 5" id="KW-0472">Membrane</keyword>
<dbReference type="InParanoid" id="A0A6P8YBC4"/>
<dbReference type="PROSITE" id="PS00216">
    <property type="entry name" value="SUGAR_TRANSPORT_1"/>
    <property type="match status" value="1"/>
</dbReference>
<feature type="transmembrane region" description="Helical" evidence="5">
    <location>
        <begin position="267"/>
        <end position="287"/>
    </location>
</feature>
<dbReference type="PANTHER" id="PTHR24064">
    <property type="entry name" value="SOLUTE CARRIER FAMILY 22 MEMBER"/>
    <property type="match status" value="1"/>
</dbReference>
<comment type="subcellular location">
    <subcellularLocation>
        <location evidence="1">Membrane</location>
        <topology evidence="1">Multi-pass membrane protein</topology>
    </subcellularLocation>
</comment>
<dbReference type="InterPro" id="IPR036259">
    <property type="entry name" value="MFS_trans_sf"/>
</dbReference>
<keyword evidence="3 5" id="KW-1133">Transmembrane helix</keyword>
<dbReference type="GeneID" id="117639492"/>
<dbReference type="OrthoDB" id="2261376at2759"/>
<evidence type="ECO:0000256" key="5">
    <source>
        <dbReference type="SAM" id="Phobius"/>
    </source>
</evidence>
<dbReference type="KEGG" id="tpal:117639492"/>
<accession>A0A6P8YBC4</accession>
<dbReference type="AlphaFoldDB" id="A0A6P8YBC4"/>
<dbReference type="GO" id="GO:0022857">
    <property type="term" value="F:transmembrane transporter activity"/>
    <property type="evidence" value="ECO:0007669"/>
    <property type="project" value="InterPro"/>
</dbReference>
<keyword evidence="2 5" id="KW-0812">Transmembrane</keyword>
<evidence type="ECO:0000256" key="1">
    <source>
        <dbReference type="ARBA" id="ARBA00004141"/>
    </source>
</evidence>
<evidence type="ECO:0000313" key="7">
    <source>
        <dbReference type="Proteomes" id="UP000515158"/>
    </source>
</evidence>
<reference evidence="8" key="1">
    <citation type="submission" date="2025-08" db="UniProtKB">
        <authorList>
            <consortium name="RefSeq"/>
        </authorList>
    </citation>
    <scope>IDENTIFICATION</scope>
    <source>
        <tissue evidence="8">Total insect</tissue>
    </source>
</reference>
<dbReference type="InterPro" id="IPR005828">
    <property type="entry name" value="MFS_sugar_transport-like"/>
</dbReference>
<dbReference type="FunCoup" id="A0A6P8YBC4">
    <property type="interactions" value="7"/>
</dbReference>
<dbReference type="CDD" id="cd17317">
    <property type="entry name" value="MFS_SLC22"/>
    <property type="match status" value="1"/>
</dbReference>
<feature type="transmembrane region" description="Helical" evidence="5">
    <location>
        <begin position="537"/>
        <end position="556"/>
    </location>
</feature>
<feature type="transmembrane region" description="Helical" evidence="5">
    <location>
        <begin position="473"/>
        <end position="497"/>
    </location>
</feature>
<evidence type="ECO:0000313" key="8">
    <source>
        <dbReference type="RefSeq" id="XP_034231092.1"/>
    </source>
</evidence>
<feature type="transmembrane region" description="Helical" evidence="5">
    <location>
        <begin position="232"/>
        <end position="255"/>
    </location>
</feature>
<feature type="transmembrane region" description="Helical" evidence="5">
    <location>
        <begin position="55"/>
        <end position="77"/>
    </location>
</feature>
<dbReference type="Gene3D" id="1.20.1250.20">
    <property type="entry name" value="MFS general substrate transporter like domains"/>
    <property type="match status" value="1"/>
</dbReference>
<keyword evidence="7" id="KW-1185">Reference proteome</keyword>
<evidence type="ECO:0000259" key="6">
    <source>
        <dbReference type="PROSITE" id="PS50850"/>
    </source>
</evidence>
<dbReference type="PROSITE" id="PS50850">
    <property type="entry name" value="MFS"/>
    <property type="match status" value="1"/>
</dbReference>
<organism evidence="8">
    <name type="scientific">Thrips palmi</name>
    <name type="common">Melon thrips</name>
    <dbReference type="NCBI Taxonomy" id="161013"/>
    <lineage>
        <taxon>Eukaryota</taxon>
        <taxon>Metazoa</taxon>
        <taxon>Ecdysozoa</taxon>
        <taxon>Arthropoda</taxon>
        <taxon>Hexapoda</taxon>
        <taxon>Insecta</taxon>
        <taxon>Pterygota</taxon>
        <taxon>Neoptera</taxon>
        <taxon>Paraneoptera</taxon>
        <taxon>Thysanoptera</taxon>
        <taxon>Terebrantia</taxon>
        <taxon>Thripoidea</taxon>
        <taxon>Thripidae</taxon>
        <taxon>Thrips</taxon>
    </lineage>
</organism>
<evidence type="ECO:0000256" key="2">
    <source>
        <dbReference type="ARBA" id="ARBA00022692"/>
    </source>
</evidence>
<feature type="transmembrane region" description="Helical" evidence="5">
    <location>
        <begin position="176"/>
        <end position="196"/>
    </location>
</feature>
<dbReference type="InterPro" id="IPR005829">
    <property type="entry name" value="Sugar_transporter_CS"/>
</dbReference>
<evidence type="ECO:0000256" key="4">
    <source>
        <dbReference type="ARBA" id="ARBA00023136"/>
    </source>
</evidence>
<name>A0A6P8YBC4_THRPL</name>
<feature type="domain" description="Major facilitator superfamily (MFS) profile" evidence="6">
    <location>
        <begin position="130"/>
        <end position="561"/>
    </location>
</feature>
<dbReference type="SUPFAM" id="SSF103473">
    <property type="entry name" value="MFS general substrate transporter"/>
    <property type="match status" value="1"/>
</dbReference>
<dbReference type="Proteomes" id="UP000515158">
    <property type="component" value="Unplaced"/>
</dbReference>
<feature type="transmembrane region" description="Helical" evidence="5">
    <location>
        <begin position="208"/>
        <end position="226"/>
    </location>
</feature>
<dbReference type="Pfam" id="PF00083">
    <property type="entry name" value="Sugar_tr"/>
    <property type="match status" value="1"/>
</dbReference>
<dbReference type="InterPro" id="IPR020846">
    <property type="entry name" value="MFS_dom"/>
</dbReference>
<dbReference type="GO" id="GO:0016020">
    <property type="term" value="C:membrane"/>
    <property type="evidence" value="ECO:0007669"/>
    <property type="project" value="UniProtKB-SubCell"/>
</dbReference>
<gene>
    <name evidence="8" type="primary">LOC117639492</name>
</gene>
<sequence>MSVSDGETRRRPDTRWEGAIATAGTRRARHRTNMISPEDVDRVLLQVGKFGRFQFINCLVVNMPIMFSALYSLAYVYTAQDLVYRCLVPECESSSAASAAFSPPWLPTAVPFKAGVPEPCDRFQPLLNATEAVAEAGSCSARFDTVPQRCGQWVYEPGQRSTLVNEWDLTCEDNKWKLSLVGTIGSVGAFISMPVSGFVSDRFGRKTLFVWAWVLASLSGIIQSFSSNFIMFLVFEFCNLFFEAGVYAAGFLLAMEFVGPKQRVLPTTVLSIFYSSGNAVLGGLAYAVRDWRWLLRAIYGGGLLFALPLWFTPESVRWLAAKGRLAEADAIVARVAAINKVAVGETLSSVADRQAGQASKAVGKQSGESQEASTLHNLVAVFKSASLMIRFINCCYCWMANTFVYYGLSLNAATLSGDQYVNFILSGLVEIPANMLALWLQEAAGRRGSLAGTLIVAGASCLAFLVIPTDVQWAQILVYMLGKFAITISFCVIYVITAEMFPTNARNSMMSYGSTFGRVGTILAPQTPLLASIDESLPLTLFGVVSLSSGLLALLFPETRGRPLPETTEEAEKMTVVDCKTCLPCTT</sequence>
<feature type="transmembrane region" description="Helical" evidence="5">
    <location>
        <begin position="449"/>
        <end position="467"/>
    </location>
</feature>
<proteinExistence type="predicted"/>
<feature type="transmembrane region" description="Helical" evidence="5">
    <location>
        <begin position="387"/>
        <end position="408"/>
    </location>
</feature>
<protein>
    <submittedName>
        <fullName evidence="8">Organic cation transporter protein-like isoform X1</fullName>
    </submittedName>
</protein>
<dbReference type="RefSeq" id="XP_034231092.1">
    <property type="nucleotide sequence ID" value="XM_034375201.1"/>
</dbReference>
<feature type="transmembrane region" description="Helical" evidence="5">
    <location>
        <begin position="420"/>
        <end position="440"/>
    </location>
</feature>
<evidence type="ECO:0000256" key="3">
    <source>
        <dbReference type="ARBA" id="ARBA00022989"/>
    </source>
</evidence>
<feature type="transmembrane region" description="Helical" evidence="5">
    <location>
        <begin position="293"/>
        <end position="312"/>
    </location>
</feature>